<dbReference type="EMBL" id="AUZM01000029">
    <property type="protein sequence ID" value="ERT06846.1"/>
    <property type="molecule type" value="Genomic_DNA"/>
</dbReference>
<feature type="domain" description="Pyrroloquinoline quinone-dependent pyranose dehydrogenase beta-propeller" evidence="1">
    <location>
        <begin position="270"/>
        <end position="460"/>
    </location>
</feature>
<dbReference type="AlphaFoldDB" id="U7QK92"/>
<dbReference type="SUPFAM" id="SSF51120">
    <property type="entry name" value="beta-Roll"/>
    <property type="match status" value="2"/>
</dbReference>
<dbReference type="Pfam" id="PF00353">
    <property type="entry name" value="HemolysinCabind"/>
    <property type="match status" value="2"/>
</dbReference>
<evidence type="ECO:0000313" key="2">
    <source>
        <dbReference type="EMBL" id="ERT06846.1"/>
    </source>
</evidence>
<dbReference type="Gene3D" id="2.120.10.30">
    <property type="entry name" value="TolB, C-terminal domain"/>
    <property type="match status" value="1"/>
</dbReference>
<dbReference type="InterPro" id="IPR011049">
    <property type="entry name" value="Serralysin-like_metalloprot_C"/>
</dbReference>
<feature type="domain" description="Pyrroloquinoline quinone-dependent pyranose dehydrogenase beta-propeller" evidence="1">
    <location>
        <begin position="502"/>
        <end position="615"/>
    </location>
</feature>
<comment type="caution">
    <text evidence="2">The sequence shown here is derived from an EMBL/GenBank/DDBJ whole genome shotgun (WGS) entry which is preliminary data.</text>
</comment>
<dbReference type="SUPFAM" id="SSF50952">
    <property type="entry name" value="Soluble quinoprotein glucose dehydrogenase"/>
    <property type="match status" value="1"/>
</dbReference>
<keyword evidence="3" id="KW-1185">Reference proteome</keyword>
<dbReference type="Proteomes" id="UP000017127">
    <property type="component" value="Unassembled WGS sequence"/>
</dbReference>
<dbReference type="InterPro" id="IPR011041">
    <property type="entry name" value="Quinoprot_gluc/sorb_DH_b-prop"/>
</dbReference>
<dbReference type="InterPro" id="IPR011042">
    <property type="entry name" value="6-blade_b-propeller_TolB-like"/>
</dbReference>
<dbReference type="InterPro" id="IPR001343">
    <property type="entry name" value="Hemolysn_Ca-bd"/>
</dbReference>
<evidence type="ECO:0000259" key="1">
    <source>
        <dbReference type="Pfam" id="PF22807"/>
    </source>
</evidence>
<dbReference type="InterPro" id="IPR054539">
    <property type="entry name" value="Beta-prop_PDH"/>
</dbReference>
<dbReference type="GO" id="GO:0005509">
    <property type="term" value="F:calcium ion binding"/>
    <property type="evidence" value="ECO:0007669"/>
    <property type="project" value="InterPro"/>
</dbReference>
<proteinExistence type="predicted"/>
<dbReference type="PANTHER" id="PTHR33546">
    <property type="entry name" value="LARGE, MULTIFUNCTIONAL SECRETED PROTEIN-RELATED"/>
    <property type="match status" value="1"/>
</dbReference>
<dbReference type="OrthoDB" id="9770043at2"/>
<dbReference type="Pfam" id="PF22807">
    <property type="entry name" value="TrAA12"/>
    <property type="match status" value="2"/>
</dbReference>
<dbReference type="PRINTS" id="PR00313">
    <property type="entry name" value="CABNDNGRPT"/>
</dbReference>
<name>U7QK92_9CYAN</name>
<dbReference type="PANTHER" id="PTHR33546:SF1">
    <property type="entry name" value="LARGE, MULTIFUNCTIONAL SECRETED PROTEIN"/>
    <property type="match status" value="1"/>
</dbReference>
<dbReference type="Gene3D" id="2.150.10.10">
    <property type="entry name" value="Serralysin-like metalloprotease, C-terminal"/>
    <property type="match status" value="2"/>
</dbReference>
<protein>
    <submittedName>
        <fullName evidence="2">Hemolysin-type calcium-binding repeat family protein</fullName>
    </submittedName>
</protein>
<organism evidence="2 3">
    <name type="scientific">Lyngbya aestuarii BL J</name>
    <dbReference type="NCBI Taxonomy" id="1348334"/>
    <lineage>
        <taxon>Bacteria</taxon>
        <taxon>Bacillati</taxon>
        <taxon>Cyanobacteriota</taxon>
        <taxon>Cyanophyceae</taxon>
        <taxon>Oscillatoriophycideae</taxon>
        <taxon>Oscillatoriales</taxon>
        <taxon>Microcoleaceae</taxon>
        <taxon>Lyngbya</taxon>
    </lineage>
</organism>
<gene>
    <name evidence="2" type="ORF">M595_3189</name>
</gene>
<evidence type="ECO:0000313" key="3">
    <source>
        <dbReference type="Proteomes" id="UP000017127"/>
    </source>
</evidence>
<sequence>MTGINPDGFFDLTSNPDIFQIQADLLSNLPGGLRGKRGDDQILGSDVAEIINGNQNNDTIAGNQGNDTLFGGKDSDVLTGDQGNDLLSGNLGEDQLFGNLGNDTLWGGKQNDILRGDEGNDWLSGDLDQDTLIGGEGEDIFVLHQVFSETNITTPDFITDFEIDLDQIALTDNLTVNNLRLESAMIGEIVATLIAVESTGEVLATVSGVSPTELNNEQFIVLADNSPITTETLNPTPIQINLEELPPPYATRSASNSPQVIPIPENPVLQVPPGFTVNVFAENLNNPRWLALTPSGDVLVTETPDNRIRLLRDEDGDGDADVSKTFAGSENGLNLPFGMAFSQDAFFVGNTGEVLKFPYSVGQDQLQGTGEKIADLPGQGYNQHWTRNVVISPDGQQLYVSVGSASNASPEPLPRASVQTINLDGSNQQTFAWGLRNPVGLDFHPVTGQLFTTVNERDGLGDNLVPDYLAGLNFGEFYGWPYAYLAPNNIDPRRQGENPDLAAKTTTPEVLFQSHSAALGLQFYDGETFPQKYQNGAFVAFRGSWNRDQGTGYKLVFVPFDQQGQPTGEYEDFLTGFLIDPSIPTTWGRPVGLLTMPDGSLLFTEEAGDRIYRIQYQN</sequence>
<reference evidence="2 3" key="1">
    <citation type="journal article" date="2013" name="Front. Microbiol.">
        <title>Comparative genomic analyses of the cyanobacterium, Lyngbya aestuarii BL J, a powerful hydrogen producer.</title>
        <authorList>
            <person name="Kothari A."/>
            <person name="Vaughn M."/>
            <person name="Garcia-Pichel F."/>
        </authorList>
    </citation>
    <scope>NUCLEOTIDE SEQUENCE [LARGE SCALE GENOMIC DNA]</scope>
    <source>
        <strain evidence="2 3">BL J</strain>
    </source>
</reference>
<dbReference type="PATRIC" id="fig|1348334.3.peg.3088"/>
<dbReference type="RefSeq" id="WP_023066883.1">
    <property type="nucleotide sequence ID" value="NZ_AUZM01000029.1"/>
</dbReference>
<accession>U7QK92</accession>